<dbReference type="Proteomes" id="UP000006683">
    <property type="component" value="Chromosome"/>
</dbReference>
<dbReference type="STRING" id="550540.Fbal_2936"/>
<dbReference type="HOGENOM" id="CLU_3396614_0_0_6"/>
<dbReference type="KEGG" id="fbl:Fbal_2936"/>
<keyword evidence="2" id="KW-1185">Reference proteome</keyword>
<sequence length="31" mass="3433">MLSTVLVVLSPLAAEGFRRHFKLHPKISATL</sequence>
<dbReference type="EMBL" id="CP002209">
    <property type="protein sequence ID" value="ADN77138.1"/>
    <property type="molecule type" value="Genomic_DNA"/>
</dbReference>
<protein>
    <submittedName>
        <fullName evidence="1">Uncharacterized protein</fullName>
    </submittedName>
</protein>
<organism evidence="1 2">
    <name type="scientific">Ferrimonas balearica (strain DSM 9799 / CCM 4581 / KCTC 23876 / PAT)</name>
    <dbReference type="NCBI Taxonomy" id="550540"/>
    <lineage>
        <taxon>Bacteria</taxon>
        <taxon>Pseudomonadati</taxon>
        <taxon>Pseudomonadota</taxon>
        <taxon>Gammaproteobacteria</taxon>
        <taxon>Alteromonadales</taxon>
        <taxon>Ferrimonadaceae</taxon>
        <taxon>Ferrimonas</taxon>
    </lineage>
</organism>
<reference evidence="1 2" key="1">
    <citation type="journal article" date="2010" name="Stand. Genomic Sci.">
        <title>Complete genome sequence of Ferrimonas balearica type strain (PAT).</title>
        <authorList>
            <person name="Nolan M."/>
            <person name="Sikorski J."/>
            <person name="Davenport K."/>
            <person name="Lucas S."/>
            <person name="Glavina Del Rio T."/>
            <person name="Tice H."/>
            <person name="Cheng J."/>
            <person name="Goodwin L."/>
            <person name="Pitluck S."/>
            <person name="Liolios K."/>
            <person name="Ivanova N."/>
            <person name="Mavromatis K."/>
            <person name="Ovchinnikova G."/>
            <person name="Pati A."/>
            <person name="Chen A."/>
            <person name="Palaniappan K."/>
            <person name="Land M."/>
            <person name="Hauser L."/>
            <person name="Chang Y."/>
            <person name="Jeffries C."/>
            <person name="Tapia R."/>
            <person name="Brettin T."/>
            <person name="Detter J."/>
            <person name="Han C."/>
            <person name="Yasawong M."/>
            <person name="Rohde M."/>
            <person name="Tindall B."/>
            <person name="Goker M."/>
            <person name="Woyke T."/>
            <person name="Bristow J."/>
            <person name="Eisen J."/>
            <person name="Markowitz V."/>
            <person name="Hugenholtz P."/>
            <person name="Kyrpides N."/>
            <person name="Klenk H."/>
            <person name="Lapidus A."/>
        </authorList>
    </citation>
    <scope>NUCLEOTIDE SEQUENCE [LARGE SCALE GENOMIC DNA]</scope>
    <source>
        <strain evidence="2">DSM 9799 / CCM 4581 / KCTC 23876 / PAT</strain>
    </source>
</reference>
<evidence type="ECO:0000313" key="1">
    <source>
        <dbReference type="EMBL" id="ADN77138.1"/>
    </source>
</evidence>
<dbReference type="AlphaFoldDB" id="E1STA4"/>
<proteinExistence type="predicted"/>
<name>E1STA4_FERBD</name>
<gene>
    <name evidence="1" type="ordered locus">Fbal_2936</name>
</gene>
<accession>E1STA4</accession>
<evidence type="ECO:0000313" key="2">
    <source>
        <dbReference type="Proteomes" id="UP000006683"/>
    </source>
</evidence>